<dbReference type="InterPro" id="IPR011013">
    <property type="entry name" value="Gal_mutarotase_sf_dom"/>
</dbReference>
<sequence>MKIKLKSQGITITKKYQIVVFGYIKKAVSKVRLFSLLMIIVTGHVTAQNDWENELVNGINRMDARATSYSYNDVASAITGNRNLANIKSLNGTWKFQFVEDSKNRSLDFFKENYNVDNWDTITVPSNWERKGYGQAIYTNYTYPFRPREPYIDRINAVGSYRRNFTIPETWEDKRIILHFGSVSSAYYVWINGKKIGYAEDSCLPSEFDITNFIKRGTNTVSVQVFRWSDGSYLENQDHWRLSGIQREVLLLAQPKVAINDFTVRTQFDENLKDAKLQVRPEISKPDNFDIKGWYIKPQLVDHTNKNILTEGSSISVEDIVNEKYPHRDNVDFALFEEKISTPKKWSAERPYLYTLLLELYDSNNTLKEVRQSKIGFRDIKVNSDYSLLVNGKSVLLYGVNRHDHDHINGKALTREDIKKDLELMKRYNINAVRTSHYPNDPYLYELCDEYGIYVMDEANIETHETGSRLSNRPSWGVSFFERVFRMVERDKNHPSIICWSLGNESGYGPNHAMVGAWVKDFDPTRLLHYEGAQGNPLSEHYLKYGSPEYLENKATEYANPDDRPVVDMVSRMYLDLNQLQNLSKNNRIKRPVLMCEYAHAMGNSLGNLKEYWDLIRSKNKLIGGFIWDWIDQGLLEHKNNQPYYAYGGDYKDQPNSGNFCINGIIASDRTPKPQIEECKYVFQPIEFTGKDLTKGIVKVINRHFFENLNIYDFTYKIEENGHQIFKAPFSVEPIQPGEAQIVKLNYNLKKIRPGSIYTLRISAKLKTSTLYANKGFEVAKQQFILPFTKDTPKVKKRSLGVEVIESENLIIIGNHKFKVAFNKDYGVISSLSYGSKSIISGKTRPYFWRPSTDNDVRGWLPNDEHIHLWKDMDTKLKVFDVQINKEDKYRTKVLFSLKSQEHVALDLVYEVDGDGKIEVDYSLSIPENMADVIRVGMQFQVSNKLQNMSFFGKGPYENYADRAFASELDLYEGAVDDFYFNYVRPQESSNHTMTYWLQLRDNKNGVKFFNSTTPFSTSVWPYDTDAIDKAEHTFDLVKSEYFTVNIDLAQGGIGGCDSWTERAKPIEKYSLSDTNYNYTFTISPIGKY</sequence>
<evidence type="ECO:0000259" key="11">
    <source>
        <dbReference type="SMART" id="SM01038"/>
    </source>
</evidence>
<dbReference type="InterPro" id="IPR004199">
    <property type="entry name" value="B-gal_small/dom_5"/>
</dbReference>
<evidence type="ECO:0000313" key="12">
    <source>
        <dbReference type="EMBL" id="TYA89227.1"/>
    </source>
</evidence>
<keyword evidence="7" id="KW-0106">Calcium</keyword>
<dbReference type="InterPro" id="IPR017853">
    <property type="entry name" value="GH"/>
</dbReference>
<dbReference type="GO" id="GO:0009341">
    <property type="term" value="C:beta-galactosidase complex"/>
    <property type="evidence" value="ECO:0007669"/>
    <property type="project" value="InterPro"/>
</dbReference>
<dbReference type="Pfam" id="PF00703">
    <property type="entry name" value="Glyco_hydro_2"/>
    <property type="match status" value="1"/>
</dbReference>
<dbReference type="SUPFAM" id="SSF49785">
    <property type="entry name" value="Galactose-binding domain-like"/>
    <property type="match status" value="1"/>
</dbReference>
<evidence type="ECO:0000256" key="6">
    <source>
        <dbReference type="ARBA" id="ARBA00022801"/>
    </source>
</evidence>
<dbReference type="SMART" id="SM01038">
    <property type="entry name" value="Bgal_small_N"/>
    <property type="match status" value="1"/>
</dbReference>
<dbReference type="SUPFAM" id="SSF51445">
    <property type="entry name" value="(Trans)glycosidases"/>
    <property type="match status" value="1"/>
</dbReference>
<dbReference type="GO" id="GO:0030246">
    <property type="term" value="F:carbohydrate binding"/>
    <property type="evidence" value="ECO:0007669"/>
    <property type="project" value="InterPro"/>
</dbReference>
<dbReference type="Gene3D" id="2.60.120.260">
    <property type="entry name" value="Galactose-binding domain-like"/>
    <property type="match status" value="1"/>
</dbReference>
<dbReference type="PANTHER" id="PTHR46323:SF2">
    <property type="entry name" value="BETA-GALACTOSIDASE"/>
    <property type="match status" value="1"/>
</dbReference>
<comment type="similarity">
    <text evidence="3 10">Belongs to the glycosyl hydrolase 2 family.</text>
</comment>
<dbReference type="InterPro" id="IPR006102">
    <property type="entry name" value="Ig-like_GH2"/>
</dbReference>
<name>A0A5D0J3T9_9FLAO</name>
<evidence type="ECO:0000256" key="5">
    <source>
        <dbReference type="ARBA" id="ARBA00012756"/>
    </source>
</evidence>
<dbReference type="Pfam" id="PF02929">
    <property type="entry name" value="Bgal_small_N"/>
    <property type="match status" value="1"/>
</dbReference>
<protein>
    <recommendedName>
        <fullName evidence="5 10">Beta-galactosidase</fullName>
        <ecNumber evidence="5 10">3.2.1.23</ecNumber>
    </recommendedName>
    <alternativeName>
        <fullName evidence="9 10">Lactase</fullName>
    </alternativeName>
</protein>
<dbReference type="InterPro" id="IPR008979">
    <property type="entry name" value="Galactose-bd-like_sf"/>
</dbReference>
<dbReference type="OrthoDB" id="9801077at2"/>
<dbReference type="AlphaFoldDB" id="A0A5D0J3T9"/>
<evidence type="ECO:0000256" key="4">
    <source>
        <dbReference type="ARBA" id="ARBA00011245"/>
    </source>
</evidence>
<dbReference type="Pfam" id="PF16353">
    <property type="entry name" value="LacZ_4"/>
    <property type="match status" value="1"/>
</dbReference>
<dbReference type="PANTHER" id="PTHR46323">
    <property type="entry name" value="BETA-GALACTOSIDASE"/>
    <property type="match status" value="1"/>
</dbReference>
<dbReference type="SUPFAM" id="SSF74650">
    <property type="entry name" value="Galactose mutarotase-like"/>
    <property type="match status" value="1"/>
</dbReference>
<dbReference type="EMBL" id="VSDQ01000241">
    <property type="protein sequence ID" value="TYA89227.1"/>
    <property type="molecule type" value="Genomic_DNA"/>
</dbReference>
<evidence type="ECO:0000256" key="10">
    <source>
        <dbReference type="RuleBase" id="RU361154"/>
    </source>
</evidence>
<evidence type="ECO:0000313" key="13">
    <source>
        <dbReference type="Proteomes" id="UP000323930"/>
    </source>
</evidence>
<evidence type="ECO:0000256" key="8">
    <source>
        <dbReference type="ARBA" id="ARBA00023295"/>
    </source>
</evidence>
<keyword evidence="13" id="KW-1185">Reference proteome</keyword>
<dbReference type="SUPFAM" id="SSF49303">
    <property type="entry name" value="beta-Galactosidase/glucuronidase domain"/>
    <property type="match status" value="2"/>
</dbReference>
<comment type="cofactor">
    <cofactor evidence="2">
        <name>Ca(2+)</name>
        <dbReference type="ChEBI" id="CHEBI:29108"/>
    </cofactor>
</comment>
<dbReference type="InterPro" id="IPR013783">
    <property type="entry name" value="Ig-like_fold"/>
</dbReference>
<dbReference type="InterPro" id="IPR006103">
    <property type="entry name" value="Glyco_hydro_2_cat"/>
</dbReference>
<dbReference type="PROSITE" id="PS00719">
    <property type="entry name" value="GLYCOSYL_HYDROL_F2_1"/>
    <property type="match status" value="1"/>
</dbReference>
<dbReference type="RefSeq" id="WP_148540093.1">
    <property type="nucleotide sequence ID" value="NZ_VSDQ01000241.1"/>
</dbReference>
<dbReference type="Pfam" id="PF02836">
    <property type="entry name" value="Glyco_hydro_2_C"/>
    <property type="match status" value="1"/>
</dbReference>
<evidence type="ECO:0000256" key="3">
    <source>
        <dbReference type="ARBA" id="ARBA00007401"/>
    </source>
</evidence>
<comment type="caution">
    <text evidence="12">The sequence shown here is derived from an EMBL/GenBank/DDBJ whole genome shotgun (WGS) entry which is preliminary data.</text>
</comment>
<accession>A0A5D0J3T9</accession>
<dbReference type="InterPro" id="IPR050347">
    <property type="entry name" value="Bact_Beta-galactosidase"/>
</dbReference>
<comment type="catalytic activity">
    <reaction evidence="1 10">
        <text>Hydrolysis of terminal non-reducing beta-D-galactose residues in beta-D-galactosides.</text>
        <dbReference type="EC" id="3.2.1.23"/>
    </reaction>
</comment>
<dbReference type="Gene3D" id="2.70.98.10">
    <property type="match status" value="1"/>
</dbReference>
<dbReference type="InterPro" id="IPR006101">
    <property type="entry name" value="Glyco_hydro_2"/>
</dbReference>
<organism evidence="12 13">
    <name type="scientific">Seonamhaeicola marinus</name>
    <dbReference type="NCBI Taxonomy" id="1912246"/>
    <lineage>
        <taxon>Bacteria</taxon>
        <taxon>Pseudomonadati</taxon>
        <taxon>Bacteroidota</taxon>
        <taxon>Flavobacteriia</taxon>
        <taxon>Flavobacteriales</taxon>
        <taxon>Flavobacteriaceae</taxon>
    </lineage>
</organism>
<comment type="subunit">
    <text evidence="4">Monomer.</text>
</comment>
<dbReference type="GO" id="GO:0004565">
    <property type="term" value="F:beta-galactosidase activity"/>
    <property type="evidence" value="ECO:0007669"/>
    <property type="project" value="UniProtKB-EC"/>
</dbReference>
<dbReference type="Pfam" id="PF02837">
    <property type="entry name" value="Glyco_hydro_2_N"/>
    <property type="match status" value="1"/>
</dbReference>
<dbReference type="InterPro" id="IPR014718">
    <property type="entry name" value="GH-type_carb-bd"/>
</dbReference>
<reference evidence="12 13" key="1">
    <citation type="submission" date="2019-08" db="EMBL/GenBank/DDBJ databases">
        <title>Seonamhaeicola sediminis sp. nov., isolated from marine sediment.</title>
        <authorList>
            <person name="Cao W.R."/>
        </authorList>
    </citation>
    <scope>NUCLEOTIDE SEQUENCE [LARGE SCALE GENOMIC DNA]</scope>
    <source>
        <strain evidence="12 13">B011</strain>
    </source>
</reference>
<evidence type="ECO:0000256" key="7">
    <source>
        <dbReference type="ARBA" id="ARBA00022837"/>
    </source>
</evidence>
<feature type="domain" description="Beta galactosidase small chain/" evidence="11">
    <location>
        <begin position="812"/>
        <end position="1084"/>
    </location>
</feature>
<dbReference type="Proteomes" id="UP000323930">
    <property type="component" value="Unassembled WGS sequence"/>
</dbReference>
<gene>
    <name evidence="12" type="ORF">FUA24_03585</name>
</gene>
<evidence type="ECO:0000256" key="2">
    <source>
        <dbReference type="ARBA" id="ARBA00001913"/>
    </source>
</evidence>
<dbReference type="InterPro" id="IPR006104">
    <property type="entry name" value="Glyco_hydro_2_N"/>
</dbReference>
<dbReference type="GO" id="GO:0005990">
    <property type="term" value="P:lactose catabolic process"/>
    <property type="evidence" value="ECO:0007669"/>
    <property type="project" value="TreeGrafter"/>
</dbReference>
<dbReference type="InterPro" id="IPR036156">
    <property type="entry name" value="Beta-gal/glucu_dom_sf"/>
</dbReference>
<keyword evidence="8 10" id="KW-0326">Glycosidase</keyword>
<dbReference type="Gene3D" id="3.20.20.80">
    <property type="entry name" value="Glycosidases"/>
    <property type="match status" value="1"/>
</dbReference>
<dbReference type="Gene3D" id="2.60.40.10">
    <property type="entry name" value="Immunoglobulins"/>
    <property type="match status" value="2"/>
</dbReference>
<dbReference type="EC" id="3.2.1.23" evidence="5 10"/>
<evidence type="ECO:0000256" key="1">
    <source>
        <dbReference type="ARBA" id="ARBA00001412"/>
    </source>
</evidence>
<dbReference type="PRINTS" id="PR00132">
    <property type="entry name" value="GLHYDRLASE2"/>
</dbReference>
<dbReference type="InterPro" id="IPR023230">
    <property type="entry name" value="Glyco_hydro_2_CS"/>
</dbReference>
<keyword evidence="6 10" id="KW-0378">Hydrolase</keyword>
<evidence type="ECO:0000256" key="9">
    <source>
        <dbReference type="ARBA" id="ARBA00032230"/>
    </source>
</evidence>
<proteinExistence type="inferred from homology"/>
<dbReference type="InterPro" id="IPR032312">
    <property type="entry name" value="LacZ_4"/>
</dbReference>